<dbReference type="Pfam" id="PF12937">
    <property type="entry name" value="F-box-like"/>
    <property type="match status" value="1"/>
</dbReference>
<evidence type="ECO:0000259" key="1">
    <source>
        <dbReference type="PROSITE" id="PS50181"/>
    </source>
</evidence>
<feature type="domain" description="F-box" evidence="1">
    <location>
        <begin position="1"/>
        <end position="44"/>
    </location>
</feature>
<comment type="caution">
    <text evidence="2">The sequence shown here is derived from an EMBL/GenBank/DDBJ whole genome shotgun (WGS) entry which is preliminary data.</text>
</comment>
<proteinExistence type="predicted"/>
<reference evidence="2" key="1">
    <citation type="journal article" date="2021" name="Nat. Commun.">
        <title>Genetic determinants of endophytism in the Arabidopsis root mycobiome.</title>
        <authorList>
            <person name="Mesny F."/>
            <person name="Miyauchi S."/>
            <person name="Thiergart T."/>
            <person name="Pickel B."/>
            <person name="Atanasova L."/>
            <person name="Karlsson M."/>
            <person name="Huettel B."/>
            <person name="Barry K.W."/>
            <person name="Haridas S."/>
            <person name="Chen C."/>
            <person name="Bauer D."/>
            <person name="Andreopoulos W."/>
            <person name="Pangilinan J."/>
            <person name="LaButti K."/>
            <person name="Riley R."/>
            <person name="Lipzen A."/>
            <person name="Clum A."/>
            <person name="Drula E."/>
            <person name="Henrissat B."/>
            <person name="Kohler A."/>
            <person name="Grigoriev I.V."/>
            <person name="Martin F.M."/>
            <person name="Hacquard S."/>
        </authorList>
    </citation>
    <scope>NUCLEOTIDE SEQUENCE</scope>
    <source>
        <strain evidence="2">MPI-SDFR-AT-0068</strain>
    </source>
</reference>
<dbReference type="SUPFAM" id="SSF81383">
    <property type="entry name" value="F-box domain"/>
    <property type="match status" value="1"/>
</dbReference>
<gene>
    <name evidence="2" type="ORF">BKA59DRAFT_502175</name>
</gene>
<sequence length="648" mass="74917">MLTSLPPEVLEHICEKLRGIDLKRLSLTSKWLYKVAFRQLWRSITIEPAPESERHVINHRGPPQPFIQSTRELHFDAGIEQGARRCIHVTDWLGSMRNWIDNEPQEEDTWQRNGNSFGLGYGKLVRVKYECLAQRAMAVLKRFENNQLEHFSWNYTTCIPSEVLEYLSLNHPSIQGMSFTTDPFCSKFNRWSRTSDLNLSAFCSLRRLSWKAPMGFHFDNIAKLIQANSAHMEDLEIDLQSWSREWDNRESRAIHHQDNPEEWDRTSASTMLARQIFGLQSRPPDSSERPSFPRLRHLKLTRLPLKDEITREMVTPESISFNELRSLSLRMCLYWMSFLSQALESGISPRLRKLEILDFYLHTPEETAVRKTAAVAGLLDSFKGLEELFISHCGPASALEFLEHVTGHEATLKWFVHHQRTRDQDEETLMSRMGDDVADFGISQVERDRIRIDLSQNPLSKLDLEFIGLTCAPVYLKDILLPFVLKTSLKVLHIRQTGVNMGSSPSWVFNQALEARMREAERNDAKKMDVSLEDRAEGDIRNGPEYIVTALEERKEWKTPPLHQSFRDFADWVFGQEGIKSLEYIVTGDLSHGNRYCKNNSLICRSVGEGRKYRVISQGIGGPEWWDVKSRFGSALEACPVENITLEY</sequence>
<dbReference type="Gene3D" id="3.80.10.10">
    <property type="entry name" value="Ribonuclease Inhibitor"/>
    <property type="match status" value="1"/>
</dbReference>
<dbReference type="InterPro" id="IPR001810">
    <property type="entry name" value="F-box_dom"/>
</dbReference>
<accession>A0A8K0RXX2</accession>
<dbReference type="EMBL" id="JAGPXF010000005">
    <property type="protein sequence ID" value="KAH7242148.1"/>
    <property type="molecule type" value="Genomic_DNA"/>
</dbReference>
<dbReference type="InterPro" id="IPR036047">
    <property type="entry name" value="F-box-like_dom_sf"/>
</dbReference>
<name>A0A8K0RXX2_9HYPO</name>
<evidence type="ECO:0000313" key="2">
    <source>
        <dbReference type="EMBL" id="KAH7242148.1"/>
    </source>
</evidence>
<protein>
    <recommendedName>
        <fullName evidence="1">F-box domain-containing protein</fullName>
    </recommendedName>
</protein>
<dbReference type="OrthoDB" id="1720422at2759"/>
<dbReference type="Proteomes" id="UP000813427">
    <property type="component" value="Unassembled WGS sequence"/>
</dbReference>
<dbReference type="PROSITE" id="PS50181">
    <property type="entry name" value="FBOX"/>
    <property type="match status" value="1"/>
</dbReference>
<organism evidence="2 3">
    <name type="scientific">Fusarium tricinctum</name>
    <dbReference type="NCBI Taxonomy" id="61284"/>
    <lineage>
        <taxon>Eukaryota</taxon>
        <taxon>Fungi</taxon>
        <taxon>Dikarya</taxon>
        <taxon>Ascomycota</taxon>
        <taxon>Pezizomycotina</taxon>
        <taxon>Sordariomycetes</taxon>
        <taxon>Hypocreomycetidae</taxon>
        <taxon>Hypocreales</taxon>
        <taxon>Nectriaceae</taxon>
        <taxon>Fusarium</taxon>
        <taxon>Fusarium tricinctum species complex</taxon>
    </lineage>
</organism>
<evidence type="ECO:0000313" key="3">
    <source>
        <dbReference type="Proteomes" id="UP000813427"/>
    </source>
</evidence>
<dbReference type="AlphaFoldDB" id="A0A8K0RXX2"/>
<dbReference type="InterPro" id="IPR032675">
    <property type="entry name" value="LRR_dom_sf"/>
</dbReference>
<dbReference type="SUPFAM" id="SSF52047">
    <property type="entry name" value="RNI-like"/>
    <property type="match status" value="1"/>
</dbReference>
<keyword evidence="3" id="KW-1185">Reference proteome</keyword>